<name>A0AAV6LZD8_9ROSI</name>
<reference evidence="1 2" key="1">
    <citation type="journal article" date="2021" name="Hortic Res">
        <title>The domestication of Cucurbita argyrosperma as revealed by the genome of its wild relative.</title>
        <authorList>
            <person name="Barrera-Redondo J."/>
            <person name="Sanchez-de la Vega G."/>
            <person name="Aguirre-Liguori J.A."/>
            <person name="Castellanos-Morales G."/>
            <person name="Gutierrez-Guerrero Y.T."/>
            <person name="Aguirre-Dugua X."/>
            <person name="Aguirre-Planter E."/>
            <person name="Tenaillon M.I."/>
            <person name="Lira-Saade R."/>
            <person name="Eguiarte L.E."/>
        </authorList>
    </citation>
    <scope>NUCLEOTIDE SEQUENCE [LARGE SCALE GENOMIC DNA]</scope>
    <source>
        <strain evidence="1">JBR-2021</strain>
    </source>
</reference>
<evidence type="ECO:0000313" key="2">
    <source>
        <dbReference type="Proteomes" id="UP000685013"/>
    </source>
</evidence>
<dbReference type="EMBL" id="JAGKQH010000019">
    <property type="protein sequence ID" value="KAG6572461.1"/>
    <property type="molecule type" value="Genomic_DNA"/>
</dbReference>
<keyword evidence="2" id="KW-1185">Reference proteome</keyword>
<dbReference type="AlphaFoldDB" id="A0AAV6LZD8"/>
<proteinExistence type="predicted"/>
<keyword evidence="1" id="KW-0413">Isomerase</keyword>
<accession>A0AAV6LZD8</accession>
<dbReference type="Proteomes" id="UP000685013">
    <property type="component" value="Chromosome 19"/>
</dbReference>
<evidence type="ECO:0000313" key="1">
    <source>
        <dbReference type="EMBL" id="KAG6572461.1"/>
    </source>
</evidence>
<sequence length="231" mass="26991">MTKMIININIMQVRKMEALYPKTRDKARMWSIKQVAQRTAACNCHKAHTNLRRKKTESGSNVRTYCNQSRRHCDRPTHRHVPLDLQEFLEALVKFYNTLYRRTLLLRLVTPLTLGLVATQSIKEAEVCHVCFWHACLNVREETMQAVQDLSLVAEVYTRQLSKQLDDTRRTFLVLLVAFNLIILADNMRHLETLGALICKDEVQNCVFFRFEASHDQSLHYYSLNYNASVC</sequence>
<organism evidence="1 2">
    <name type="scientific">Cucurbita argyrosperma subsp. sororia</name>
    <dbReference type="NCBI Taxonomy" id="37648"/>
    <lineage>
        <taxon>Eukaryota</taxon>
        <taxon>Viridiplantae</taxon>
        <taxon>Streptophyta</taxon>
        <taxon>Embryophyta</taxon>
        <taxon>Tracheophyta</taxon>
        <taxon>Spermatophyta</taxon>
        <taxon>Magnoliopsida</taxon>
        <taxon>eudicotyledons</taxon>
        <taxon>Gunneridae</taxon>
        <taxon>Pentapetalae</taxon>
        <taxon>rosids</taxon>
        <taxon>fabids</taxon>
        <taxon>Cucurbitales</taxon>
        <taxon>Cucurbitaceae</taxon>
        <taxon>Cucurbiteae</taxon>
        <taxon>Cucurbita</taxon>
    </lineage>
</organism>
<protein>
    <submittedName>
        <fullName evidence="1">Peptidyl-prolyl cis-trans isomerase CYP59</fullName>
    </submittedName>
</protein>
<gene>
    <name evidence="1" type="primary">CYP59</name>
    <name evidence="1" type="ORF">SDJN03_29189</name>
</gene>
<dbReference type="GO" id="GO:0016853">
    <property type="term" value="F:isomerase activity"/>
    <property type="evidence" value="ECO:0007669"/>
    <property type="project" value="UniProtKB-KW"/>
</dbReference>
<comment type="caution">
    <text evidence="1">The sequence shown here is derived from an EMBL/GenBank/DDBJ whole genome shotgun (WGS) entry which is preliminary data.</text>
</comment>
<feature type="non-terminal residue" evidence="1">
    <location>
        <position position="1"/>
    </location>
</feature>